<keyword evidence="2 9" id="KW-0863">Zinc-finger</keyword>
<keyword evidence="8 9" id="KW-0539">Nucleus</keyword>
<dbReference type="AlphaFoldDB" id="A0AAV2IKC7"/>
<feature type="compositionally biased region" description="Polar residues" evidence="10">
    <location>
        <begin position="1"/>
        <end position="14"/>
    </location>
</feature>
<feature type="compositionally biased region" description="Basic and acidic residues" evidence="10">
    <location>
        <begin position="142"/>
        <end position="154"/>
    </location>
</feature>
<dbReference type="Proteomes" id="UP001497497">
    <property type="component" value="Unassembled WGS sequence"/>
</dbReference>
<feature type="region of interest" description="Disordered" evidence="10">
    <location>
        <begin position="1"/>
        <end position="22"/>
    </location>
</feature>
<dbReference type="SMART" id="SM00430">
    <property type="entry name" value="HOLI"/>
    <property type="match status" value="1"/>
</dbReference>
<dbReference type="InterPro" id="IPR013088">
    <property type="entry name" value="Znf_NHR/GATA"/>
</dbReference>
<name>A0AAV2IKC7_LYMST</name>
<evidence type="ECO:0000256" key="6">
    <source>
        <dbReference type="ARBA" id="ARBA00023163"/>
    </source>
</evidence>
<dbReference type="GO" id="GO:0005634">
    <property type="term" value="C:nucleus"/>
    <property type="evidence" value="ECO:0007669"/>
    <property type="project" value="UniProtKB-SubCell"/>
</dbReference>
<dbReference type="PANTHER" id="PTHR24082:SF473">
    <property type="entry name" value="ECDYSONE-INDUCED PROTEIN 75B, ISOFORM B"/>
    <property type="match status" value="1"/>
</dbReference>
<evidence type="ECO:0000313" key="14">
    <source>
        <dbReference type="Proteomes" id="UP001497497"/>
    </source>
</evidence>
<dbReference type="PROSITE" id="PS51843">
    <property type="entry name" value="NR_LBD"/>
    <property type="match status" value="1"/>
</dbReference>
<dbReference type="GO" id="GO:0008270">
    <property type="term" value="F:zinc ion binding"/>
    <property type="evidence" value="ECO:0007669"/>
    <property type="project" value="UniProtKB-KW"/>
</dbReference>
<evidence type="ECO:0000256" key="9">
    <source>
        <dbReference type="RuleBase" id="RU004334"/>
    </source>
</evidence>
<feature type="region of interest" description="Disordered" evidence="10">
    <location>
        <begin position="134"/>
        <end position="196"/>
    </location>
</feature>
<dbReference type="EMBL" id="CAXITT010000908">
    <property type="protein sequence ID" value="CAL1547150.1"/>
    <property type="molecule type" value="Genomic_DNA"/>
</dbReference>
<dbReference type="PROSITE" id="PS51030">
    <property type="entry name" value="NUCLEAR_REC_DBD_2"/>
    <property type="match status" value="1"/>
</dbReference>
<evidence type="ECO:0000256" key="7">
    <source>
        <dbReference type="ARBA" id="ARBA00023170"/>
    </source>
</evidence>
<dbReference type="GO" id="GO:0000978">
    <property type="term" value="F:RNA polymerase II cis-regulatory region sequence-specific DNA binding"/>
    <property type="evidence" value="ECO:0007669"/>
    <property type="project" value="TreeGrafter"/>
</dbReference>
<evidence type="ECO:0000256" key="5">
    <source>
        <dbReference type="ARBA" id="ARBA00023125"/>
    </source>
</evidence>
<dbReference type="InterPro" id="IPR050234">
    <property type="entry name" value="Nuclear_hormone_rcpt_NR1"/>
</dbReference>
<comment type="caution">
    <text evidence="13">The sequence shown here is derived from an EMBL/GenBank/DDBJ whole genome shotgun (WGS) entry which is preliminary data.</text>
</comment>
<organism evidence="13 14">
    <name type="scientific">Lymnaea stagnalis</name>
    <name type="common">Great pond snail</name>
    <name type="synonym">Helix stagnalis</name>
    <dbReference type="NCBI Taxonomy" id="6523"/>
    <lineage>
        <taxon>Eukaryota</taxon>
        <taxon>Metazoa</taxon>
        <taxon>Spiralia</taxon>
        <taxon>Lophotrochozoa</taxon>
        <taxon>Mollusca</taxon>
        <taxon>Gastropoda</taxon>
        <taxon>Heterobranchia</taxon>
        <taxon>Euthyneura</taxon>
        <taxon>Panpulmonata</taxon>
        <taxon>Hygrophila</taxon>
        <taxon>Lymnaeoidea</taxon>
        <taxon>Lymnaeidae</taxon>
        <taxon>Lymnaea</taxon>
    </lineage>
</organism>
<evidence type="ECO:0000313" key="13">
    <source>
        <dbReference type="EMBL" id="CAL1547150.1"/>
    </source>
</evidence>
<dbReference type="GO" id="GO:0000122">
    <property type="term" value="P:negative regulation of transcription by RNA polymerase II"/>
    <property type="evidence" value="ECO:0007669"/>
    <property type="project" value="TreeGrafter"/>
</dbReference>
<evidence type="ECO:0000256" key="10">
    <source>
        <dbReference type="SAM" id="MobiDB-lite"/>
    </source>
</evidence>
<dbReference type="SMART" id="SM00399">
    <property type="entry name" value="ZnF_C4"/>
    <property type="match status" value="1"/>
</dbReference>
<evidence type="ECO:0000256" key="2">
    <source>
        <dbReference type="ARBA" id="ARBA00022771"/>
    </source>
</evidence>
<gene>
    <name evidence="13" type="ORF">GSLYS_00020475001</name>
</gene>
<dbReference type="SUPFAM" id="SSF57716">
    <property type="entry name" value="Glucocorticoid receptor-like (DNA-binding domain)"/>
    <property type="match status" value="1"/>
</dbReference>
<evidence type="ECO:0000259" key="12">
    <source>
        <dbReference type="PROSITE" id="PS51843"/>
    </source>
</evidence>
<dbReference type="GO" id="GO:0045944">
    <property type="term" value="P:positive regulation of transcription by RNA polymerase II"/>
    <property type="evidence" value="ECO:0007669"/>
    <property type="project" value="TreeGrafter"/>
</dbReference>
<comment type="similarity">
    <text evidence="9">Belongs to the nuclear hormone receptor family.</text>
</comment>
<accession>A0AAV2IKC7</accession>
<evidence type="ECO:0000259" key="11">
    <source>
        <dbReference type="PROSITE" id="PS51030"/>
    </source>
</evidence>
<dbReference type="PROSITE" id="PS00031">
    <property type="entry name" value="NUCLEAR_REC_DBD_1"/>
    <property type="match status" value="1"/>
</dbReference>
<dbReference type="InterPro" id="IPR000536">
    <property type="entry name" value="Nucl_hrmn_rcpt_lig-bd"/>
</dbReference>
<feature type="domain" description="Nuclear receptor" evidence="11">
    <location>
        <begin position="29"/>
        <end position="104"/>
    </location>
</feature>
<dbReference type="PANTHER" id="PTHR24082">
    <property type="entry name" value="NUCLEAR HORMONE RECEPTOR"/>
    <property type="match status" value="1"/>
</dbReference>
<keyword evidence="4 9" id="KW-0805">Transcription regulation</keyword>
<evidence type="ECO:0000256" key="1">
    <source>
        <dbReference type="ARBA" id="ARBA00022723"/>
    </source>
</evidence>
<proteinExistence type="inferred from homology"/>
<dbReference type="Gene3D" id="1.10.565.10">
    <property type="entry name" value="Retinoid X Receptor"/>
    <property type="match status" value="1"/>
</dbReference>
<evidence type="ECO:0000256" key="8">
    <source>
        <dbReference type="ARBA" id="ARBA00023242"/>
    </source>
</evidence>
<dbReference type="PRINTS" id="PR00047">
    <property type="entry name" value="STROIDFINGER"/>
</dbReference>
<sequence>MVLSTSCKSNNKATSGRPRRDRSELLRTLPPCRVCKEAASGFHYGVNTCEACKGFFRRALKHGSTFTCKFNQSCNVTGTARTLCSFCRFQRCLAVGMSTNAIKVGRYTHEARTRNIIEVKFLAKQKEGDHHVTETPPLIWPHGEDATSRPDASHHGTLTGVDLGPAEHRRREQSQGCARGQPEITRSPSYLSGVPLEPGVPGSAAYKCEHPVSFLEAESTVDYTNCKQTYFMEDSGYSQNSELSFLEELGQGHGTQEYTNNSVFPENGSYSYISCQGDGMTPFCYGEDYKFAHDFQETFLYNQTMKCDFPTPDLYESAPCSDSKHFPSHPPSCVRQRSSSPALLSRMEQLLKETSVYNGDVLLKEHVAVMMQFQQENARKSTGSLLKRSSGVTDDLDAVITRLVESHDRLILVSTYFPDDFISDKLKSHSKLCSMREHVIGQLPELSDEQYLDMYKSTGIDMDGRVNNMKVNIGYFESFLRSLIKFAKSLPGFKALPLDDQTQLLKASYADFWFLGTYRGYNSDLNSVIMPNGHCFHRNDLYKTFDRKWVDSSFQLAEVFQRRPIDPHQLVIVKSLLLTLTDRCTVLNPRAVEDIQDLLLACLRRQLSVTSAGHALSHLIGESLNKLTLIRPLSSLDKQNLQKRIFVEHMTGRPLIREMLSSV</sequence>
<dbReference type="CDD" id="cd06916">
    <property type="entry name" value="NR_DBD_like"/>
    <property type="match status" value="1"/>
</dbReference>
<keyword evidence="5 9" id="KW-0238">DNA-binding</keyword>
<keyword evidence="7 9" id="KW-0675">Receptor</keyword>
<evidence type="ECO:0000256" key="3">
    <source>
        <dbReference type="ARBA" id="ARBA00022833"/>
    </source>
</evidence>
<dbReference type="Pfam" id="PF00104">
    <property type="entry name" value="Hormone_recep"/>
    <property type="match status" value="1"/>
</dbReference>
<keyword evidence="1 9" id="KW-0479">Metal-binding</keyword>
<dbReference type="SUPFAM" id="SSF48508">
    <property type="entry name" value="Nuclear receptor ligand-binding domain"/>
    <property type="match status" value="1"/>
</dbReference>
<dbReference type="Pfam" id="PF00105">
    <property type="entry name" value="zf-C4"/>
    <property type="match status" value="1"/>
</dbReference>
<dbReference type="GO" id="GO:0009755">
    <property type="term" value="P:hormone-mediated signaling pathway"/>
    <property type="evidence" value="ECO:0007669"/>
    <property type="project" value="TreeGrafter"/>
</dbReference>
<keyword evidence="6 9" id="KW-0804">Transcription</keyword>
<dbReference type="InterPro" id="IPR035500">
    <property type="entry name" value="NHR-like_dom_sf"/>
</dbReference>
<dbReference type="Gene3D" id="3.30.50.10">
    <property type="entry name" value="Erythroid Transcription Factor GATA-1, subunit A"/>
    <property type="match status" value="1"/>
</dbReference>
<protein>
    <submittedName>
        <fullName evidence="13">Uncharacterized protein</fullName>
    </submittedName>
</protein>
<dbReference type="InterPro" id="IPR001628">
    <property type="entry name" value="Znf_hrmn_rcpt"/>
</dbReference>
<comment type="subcellular location">
    <subcellularLocation>
        <location evidence="9">Nucleus</location>
    </subcellularLocation>
</comment>
<feature type="domain" description="NR LBD" evidence="12">
    <location>
        <begin position="435"/>
        <end position="663"/>
    </location>
</feature>
<keyword evidence="3 9" id="KW-0862">Zinc</keyword>
<dbReference type="GO" id="GO:0030154">
    <property type="term" value="P:cell differentiation"/>
    <property type="evidence" value="ECO:0007669"/>
    <property type="project" value="TreeGrafter"/>
</dbReference>
<dbReference type="GO" id="GO:0004879">
    <property type="term" value="F:nuclear receptor activity"/>
    <property type="evidence" value="ECO:0007669"/>
    <property type="project" value="TreeGrafter"/>
</dbReference>
<reference evidence="13 14" key="1">
    <citation type="submission" date="2024-04" db="EMBL/GenBank/DDBJ databases">
        <authorList>
            <consortium name="Genoscope - CEA"/>
            <person name="William W."/>
        </authorList>
    </citation>
    <scope>NUCLEOTIDE SEQUENCE [LARGE SCALE GENOMIC DNA]</scope>
</reference>
<keyword evidence="14" id="KW-1185">Reference proteome</keyword>
<evidence type="ECO:0000256" key="4">
    <source>
        <dbReference type="ARBA" id="ARBA00023015"/>
    </source>
</evidence>